<proteinExistence type="predicted"/>
<dbReference type="EMBL" id="VSRR010003665">
    <property type="protein sequence ID" value="MPC37027.1"/>
    <property type="molecule type" value="Genomic_DNA"/>
</dbReference>
<sequence>MYETHIPPPRLPAEVGPAQSLSCLSLSDSSLASFYPIPLKLSFRDLIGACLDYNNTPIKSVVHQSCKNLRVRYQQHVKDNNNNT</sequence>
<evidence type="ECO:0000313" key="2">
    <source>
        <dbReference type="Proteomes" id="UP000324222"/>
    </source>
</evidence>
<keyword evidence="2" id="KW-1185">Reference proteome</keyword>
<protein>
    <submittedName>
        <fullName evidence="1">Uncharacterized protein</fullName>
    </submittedName>
</protein>
<organism evidence="1 2">
    <name type="scientific">Portunus trituberculatus</name>
    <name type="common">Swimming crab</name>
    <name type="synonym">Neptunus trituberculatus</name>
    <dbReference type="NCBI Taxonomy" id="210409"/>
    <lineage>
        <taxon>Eukaryota</taxon>
        <taxon>Metazoa</taxon>
        <taxon>Ecdysozoa</taxon>
        <taxon>Arthropoda</taxon>
        <taxon>Crustacea</taxon>
        <taxon>Multicrustacea</taxon>
        <taxon>Malacostraca</taxon>
        <taxon>Eumalacostraca</taxon>
        <taxon>Eucarida</taxon>
        <taxon>Decapoda</taxon>
        <taxon>Pleocyemata</taxon>
        <taxon>Brachyura</taxon>
        <taxon>Eubrachyura</taxon>
        <taxon>Portunoidea</taxon>
        <taxon>Portunidae</taxon>
        <taxon>Portuninae</taxon>
        <taxon>Portunus</taxon>
    </lineage>
</organism>
<dbReference type="AlphaFoldDB" id="A0A5B7EUY5"/>
<gene>
    <name evidence="1" type="ORF">E2C01_030500</name>
</gene>
<name>A0A5B7EUY5_PORTR</name>
<evidence type="ECO:0000313" key="1">
    <source>
        <dbReference type="EMBL" id="MPC37027.1"/>
    </source>
</evidence>
<dbReference type="Proteomes" id="UP000324222">
    <property type="component" value="Unassembled WGS sequence"/>
</dbReference>
<comment type="caution">
    <text evidence="1">The sequence shown here is derived from an EMBL/GenBank/DDBJ whole genome shotgun (WGS) entry which is preliminary data.</text>
</comment>
<accession>A0A5B7EUY5</accession>
<reference evidence="1 2" key="1">
    <citation type="submission" date="2019-05" db="EMBL/GenBank/DDBJ databases">
        <title>Another draft genome of Portunus trituberculatus and its Hox gene families provides insights of decapod evolution.</title>
        <authorList>
            <person name="Jeong J.-H."/>
            <person name="Song I."/>
            <person name="Kim S."/>
            <person name="Choi T."/>
            <person name="Kim D."/>
            <person name="Ryu S."/>
            <person name="Kim W."/>
        </authorList>
    </citation>
    <scope>NUCLEOTIDE SEQUENCE [LARGE SCALE GENOMIC DNA]</scope>
    <source>
        <tissue evidence="1">Muscle</tissue>
    </source>
</reference>